<dbReference type="EMBL" id="BRZA01000003">
    <property type="protein sequence ID" value="GLC89633.1"/>
    <property type="molecule type" value="Genomic_DNA"/>
</dbReference>
<evidence type="ECO:0000313" key="12">
    <source>
        <dbReference type="Proteomes" id="UP001065593"/>
    </source>
</evidence>
<dbReference type="InterPro" id="IPR059226">
    <property type="entry name" value="Choice_anch_Q_dom"/>
</dbReference>
<feature type="domain" description="SLH" evidence="10">
    <location>
        <begin position="1135"/>
        <end position="1188"/>
    </location>
</feature>
<evidence type="ECO:0000256" key="9">
    <source>
        <dbReference type="SAM" id="SignalP"/>
    </source>
</evidence>
<dbReference type="Pfam" id="PF00395">
    <property type="entry name" value="SLH"/>
    <property type="match status" value="3"/>
</dbReference>
<dbReference type="Pfam" id="PF02415">
    <property type="entry name" value="Chlam_PMP"/>
    <property type="match status" value="4"/>
</dbReference>
<dbReference type="SUPFAM" id="SSF51126">
    <property type="entry name" value="Pectin lyase-like"/>
    <property type="match status" value="2"/>
</dbReference>
<evidence type="ECO:0000256" key="7">
    <source>
        <dbReference type="ARBA" id="ARBA00023237"/>
    </source>
</evidence>
<accession>A0ABQ5NMU0</accession>
<sequence length="1256" mass="135859">MKKRWKQTISLLVICLLLVQTVFASASVFATIHDSLHIVMTTAGQPYLEGDSATSPVTIQVTMTTVDSADIQVEWSSNEGYSWEMLDIATPLVINDEGDHQIWFRIVGQPSISKHLVRIVTSSPSLVSASNIIYVNTNVTGGHKDGTSWANAFDNLQSALEKATTGDQIWIAEGRYTPTKAVEDGDPRYMAFQMKNGVEIYGGFAGSETTLEQRNLAVHHETILDGQGIMYHVFYHPYGLNLNETAVLDGVTITGGNANGSTTNMSGGGMYNSDGNSPSLTNVKFIANKAGLTGNGYGGAMYNNSGSSPILTNVLFEKNEATLGGGIYNGTTSNPTLTKVIFNKNQASIRGGGIYNTKSSPVLTNVTFNENESKFFGGGIYNEQNSSPTLTDVTFNENKAASHGGGIYNFQESNPTLTDVIFNENKASLGGGIYNLQKSSPILANVTFNKNQAISQGGGMFNYQESSPILTNVIFNKNVAETNGGGMYNWIQSNPIMQDVIFSGNETDNSGGGLANITSNPILTNVLFSENRATNSGGAIFNVESNVLLTNMEFSRNKSSHGSVMYNWESKILLTNVTISGNASDTSNKAAIDGGNSTSVIRNSIVIGNNGSAFANYQGKVENSLIDIMDSGIVKGKLYDAVGNPVGVATYIAEDVFVDFSNAKYQLKAGSPVINQGDSSYPELINVMKDLSGSQRIQGGKIDFGAYEALPYTISYHENGATEGNVPIDNNTYAMGNNVIVIGNTGQLVKIGYTFTGWNTQANGQGTHYDANATFQMGTANIILYAQWTVNPTYTMTYDANGATSGNVPQDSNQYEENEMVTVQGNSDNLILTGYSFAGWNTQADGTGIAYTVGDTFRMGATNITLYAQWLANPTYTVTYDSNGATGGTVPQDNALYEEAQTIKVQDNSGNLVKTGYTFTGWNTQANSQGIHYATNATFQMGTENIILYAQWAVNPPTSGGDNNPSLPPTSNGNNISQTSTDHDFSLPATIKITLHTNGGIALEPIEVTYNTKISDLPVPRRKGFRFDGWYQDEIFMKRWPENELIKNHLTLYAKWTAESDVLQEPQQLSKPVVIFDDIEDNWARGMIEELATQGIIKGYVDGTFRPNESISRQHVAVLFTRAFEFKAVRPATAFSDVASNHMYYNAISTLQQAGIIDGANGAFHPTDNITRAQLAKMLANTLQLTAEGASSFNDVDSSHWSAGYIAAIEQVGIALGDNRAFHPEATVTRAQLAAFLYRAINYTDSDGHKFEFRTE</sequence>
<feature type="compositionally biased region" description="Polar residues" evidence="8">
    <location>
        <begin position="959"/>
        <end position="980"/>
    </location>
</feature>
<dbReference type="Pfam" id="PF09479">
    <property type="entry name" value="Flg_new"/>
    <property type="match status" value="4"/>
</dbReference>
<dbReference type="PANTHER" id="PTHR43308">
    <property type="entry name" value="OUTER MEMBRANE PROTEIN ALPHA-RELATED"/>
    <property type="match status" value="1"/>
</dbReference>
<keyword evidence="12" id="KW-1185">Reference proteome</keyword>
<comment type="subcellular location">
    <subcellularLocation>
        <location evidence="1">Cell envelope</location>
    </subcellularLocation>
    <subcellularLocation>
        <location evidence="2">Cell outer membrane</location>
    </subcellularLocation>
    <subcellularLocation>
        <location evidence="3">Secreted</location>
    </subcellularLocation>
</comment>
<feature type="domain" description="SLH" evidence="10">
    <location>
        <begin position="1071"/>
        <end position="1134"/>
    </location>
</feature>
<dbReference type="InterPro" id="IPR051465">
    <property type="entry name" value="Cell_Envelope_Struct_Comp"/>
</dbReference>
<gene>
    <name evidence="11" type="ORF">LYSBPC_27600</name>
</gene>
<dbReference type="NCBIfam" id="TIGR02543">
    <property type="entry name" value="List_Bact_rpt"/>
    <property type="match status" value="3"/>
</dbReference>
<keyword evidence="5 9" id="KW-0732">Signal</keyword>
<dbReference type="InterPro" id="IPR001119">
    <property type="entry name" value="SLH_dom"/>
</dbReference>
<dbReference type="NCBIfam" id="TIGR01376">
    <property type="entry name" value="POMP_repeat"/>
    <property type="match status" value="2"/>
</dbReference>
<comment type="caution">
    <text evidence="11">The sequence shown here is derived from an EMBL/GenBank/DDBJ whole genome shotgun (WGS) entry which is preliminary data.</text>
</comment>
<evidence type="ECO:0000256" key="6">
    <source>
        <dbReference type="ARBA" id="ARBA00023136"/>
    </source>
</evidence>
<evidence type="ECO:0000313" key="11">
    <source>
        <dbReference type="EMBL" id="GLC89633.1"/>
    </source>
</evidence>
<proteinExistence type="predicted"/>
<dbReference type="PROSITE" id="PS51272">
    <property type="entry name" value="SLH"/>
    <property type="match status" value="3"/>
</dbReference>
<reference evidence="11" key="1">
    <citation type="submission" date="2022-08" db="EMBL/GenBank/DDBJ databases">
        <title>Draft genome sequence of Lysinibacillus sp. strain KH24.</title>
        <authorList>
            <person name="Kanbe H."/>
            <person name="Itoh H."/>
        </authorList>
    </citation>
    <scope>NUCLEOTIDE SEQUENCE</scope>
    <source>
        <strain evidence="11">KH24</strain>
    </source>
</reference>
<feature type="signal peptide" evidence="9">
    <location>
        <begin position="1"/>
        <end position="26"/>
    </location>
</feature>
<evidence type="ECO:0000256" key="4">
    <source>
        <dbReference type="ARBA" id="ARBA00022525"/>
    </source>
</evidence>
<feature type="chain" id="PRO_5045948567" description="SLH domain-containing protein" evidence="9">
    <location>
        <begin position="27"/>
        <end position="1256"/>
    </location>
</feature>
<evidence type="ECO:0000256" key="2">
    <source>
        <dbReference type="ARBA" id="ARBA00004442"/>
    </source>
</evidence>
<organism evidence="11 12">
    <name type="scientific">Lysinibacillus piscis</name>
    <dbReference type="NCBI Taxonomy" id="2518931"/>
    <lineage>
        <taxon>Bacteria</taxon>
        <taxon>Bacillati</taxon>
        <taxon>Bacillota</taxon>
        <taxon>Bacilli</taxon>
        <taxon>Bacillales</taxon>
        <taxon>Bacillaceae</taxon>
        <taxon>Lysinibacillus</taxon>
    </lineage>
</organism>
<dbReference type="InterPro" id="IPR012334">
    <property type="entry name" value="Pectin_lyas_fold"/>
</dbReference>
<evidence type="ECO:0000256" key="1">
    <source>
        <dbReference type="ARBA" id="ARBA00004196"/>
    </source>
</evidence>
<dbReference type="InterPro" id="IPR011050">
    <property type="entry name" value="Pectin_lyase_fold/virulence"/>
</dbReference>
<keyword evidence="6" id="KW-0472">Membrane</keyword>
<feature type="region of interest" description="Disordered" evidence="8">
    <location>
        <begin position="959"/>
        <end position="981"/>
    </location>
</feature>
<evidence type="ECO:0000259" key="10">
    <source>
        <dbReference type="PROSITE" id="PS51272"/>
    </source>
</evidence>
<keyword evidence="7" id="KW-0998">Cell outer membrane</keyword>
<evidence type="ECO:0000256" key="8">
    <source>
        <dbReference type="SAM" id="MobiDB-lite"/>
    </source>
</evidence>
<dbReference type="InterPro" id="IPR013378">
    <property type="entry name" value="InlB-like_B-rpt"/>
</dbReference>
<dbReference type="InterPro" id="IPR003368">
    <property type="entry name" value="POMP_repeat"/>
</dbReference>
<dbReference type="Gene3D" id="2.60.40.4270">
    <property type="entry name" value="Listeria-Bacteroides repeat domain"/>
    <property type="match status" value="4"/>
</dbReference>
<evidence type="ECO:0000256" key="3">
    <source>
        <dbReference type="ARBA" id="ARBA00004613"/>
    </source>
</evidence>
<dbReference type="Gene3D" id="2.160.20.10">
    <property type="entry name" value="Single-stranded right-handed beta-helix, Pectin lyase-like"/>
    <property type="match status" value="1"/>
</dbReference>
<dbReference type="NCBIfam" id="NF041518">
    <property type="entry name" value="choice_anch_Q"/>
    <property type="match status" value="1"/>
</dbReference>
<dbReference type="RefSeq" id="WP_264989459.1">
    <property type="nucleotide sequence ID" value="NZ_BRZA01000003.1"/>
</dbReference>
<keyword evidence="4" id="KW-0964">Secreted</keyword>
<protein>
    <recommendedName>
        <fullName evidence="10">SLH domain-containing protein</fullName>
    </recommendedName>
</protein>
<dbReference type="Proteomes" id="UP001065593">
    <property type="component" value="Unassembled WGS sequence"/>
</dbReference>
<name>A0ABQ5NMU0_9BACI</name>
<feature type="domain" description="SLH" evidence="10">
    <location>
        <begin position="1189"/>
        <end position="1251"/>
    </location>
</feature>
<dbReference type="InterPro" id="IPR042229">
    <property type="entry name" value="Listeria/Bacterioides_rpt_sf"/>
</dbReference>
<evidence type="ECO:0000256" key="5">
    <source>
        <dbReference type="ARBA" id="ARBA00022729"/>
    </source>
</evidence>